<comment type="subunit">
    <text evidence="7">Homodimer.</text>
</comment>
<dbReference type="NCBIfam" id="NF006629">
    <property type="entry name" value="PRK09198.1"/>
    <property type="match status" value="1"/>
</dbReference>
<evidence type="ECO:0000313" key="12">
    <source>
        <dbReference type="RefSeq" id="XP_032827368.1"/>
    </source>
</evidence>
<accession>A0AAJ7U046</accession>
<name>A0AAJ7U046_PETMA</name>
<evidence type="ECO:0000256" key="3">
    <source>
        <dbReference type="ARBA" id="ARBA00035007"/>
    </source>
</evidence>
<keyword evidence="7" id="KW-0328">Glycosyltransferase</keyword>
<feature type="binding site" evidence="8">
    <location>
        <position position="242"/>
    </location>
    <ligand>
        <name>diphosphate</name>
        <dbReference type="ChEBI" id="CHEBI:33019"/>
    </ligand>
</feature>
<sequence>MDGDEFNILLATDSYKVSHYRQFPPNVTKVYSYFECRGRGHVSSQAEPHKFTESVFFGLQYTLKKYLCGQVVTREKIQQAKEIYQQHFQQDIFNEDGWNYILEEHEGRLPVRIKAVPEGTVVPLGNVLFTVESTDPKCFWIIGWLETILVQTWYPITVATSSRAQKQLLARYLCRTGGSRGLLERQLQDFGYRGVSSQETAAIGGAAHLVNFRGSDTMAGVMLLRRYYGCPMAGHSIPAAEHSTVTAWGREREGAAFRHLLQQFPSGAVSVVSDSYDIFHACRELWGRELRTLVEERSLVGGQLLIRPDSGDPADTVLKVLNILGKAFGTVVNEKGYMVLPDCLRIIQGDGIDISSLKRVLDAVENAGWSAANLFFGSGGSLLQKVNRDTLNCCFKCSYAEFDGQGVDVYKQPVTDPSKCSKRGQLSLQKTIDGQLVTVEGGKGDQDTDLLRIVFEDGQLLRDFSLEEIRVNAALREEDFSPDPNPDVILQ</sequence>
<dbReference type="GO" id="GO:0009435">
    <property type="term" value="P:NAD+ biosynthetic process"/>
    <property type="evidence" value="ECO:0007669"/>
    <property type="project" value="InterPro"/>
</dbReference>
<dbReference type="PANTHER" id="PTHR43816:SF2">
    <property type="entry name" value="NICOTINAMIDE PHOSPHORIBOSYLTRANSFERASE"/>
    <property type="match status" value="1"/>
</dbReference>
<dbReference type="KEGG" id="pmrn:116952276"/>
<keyword evidence="7" id="KW-0963">Cytoplasm</keyword>
<dbReference type="AlphaFoldDB" id="A0AAJ7U046"/>
<organism evidence="11 12">
    <name type="scientific">Petromyzon marinus</name>
    <name type="common">Sea lamprey</name>
    <dbReference type="NCBI Taxonomy" id="7757"/>
    <lineage>
        <taxon>Eukaryota</taxon>
        <taxon>Metazoa</taxon>
        <taxon>Chordata</taxon>
        <taxon>Craniata</taxon>
        <taxon>Vertebrata</taxon>
        <taxon>Cyclostomata</taxon>
        <taxon>Hyperoartia</taxon>
        <taxon>Petromyzontiformes</taxon>
        <taxon>Petromyzontidae</taxon>
        <taxon>Petromyzon</taxon>
    </lineage>
</organism>
<dbReference type="GO" id="GO:0047280">
    <property type="term" value="F:nicotinamide phosphoribosyltransferase activity"/>
    <property type="evidence" value="ECO:0007669"/>
    <property type="project" value="UniProtKB-UniRule"/>
</dbReference>
<feature type="binding site" evidence="8">
    <location>
        <position position="193"/>
    </location>
    <ligand>
        <name>diphosphate</name>
        <dbReference type="ChEBI" id="CHEBI:33019"/>
    </ligand>
</feature>
<proteinExistence type="inferred from homology"/>
<evidence type="ECO:0000256" key="2">
    <source>
        <dbReference type="ARBA" id="ARBA00022642"/>
    </source>
</evidence>
<dbReference type="RefSeq" id="XP_032827368.1">
    <property type="nucleotide sequence ID" value="XM_032971477.1"/>
</dbReference>
<feature type="binding site" evidence="8">
    <location>
        <position position="388"/>
    </location>
    <ligand>
        <name>beta-nicotinamide D-ribonucleotide</name>
        <dbReference type="ChEBI" id="CHEBI:14649"/>
    </ligand>
</feature>
<evidence type="ECO:0000256" key="7">
    <source>
        <dbReference type="PIRNR" id="PIRNR005943"/>
    </source>
</evidence>
<keyword evidence="7" id="KW-0090">Biological rhythms</keyword>
<evidence type="ECO:0000259" key="9">
    <source>
        <dbReference type="Pfam" id="PF04095"/>
    </source>
</evidence>
<dbReference type="GO" id="GO:0032922">
    <property type="term" value="P:circadian regulation of gene expression"/>
    <property type="evidence" value="ECO:0007669"/>
    <property type="project" value="UniProtKB-UniRule"/>
</dbReference>
<dbReference type="SUPFAM" id="SSF51690">
    <property type="entry name" value="Nicotinate/Quinolinate PRTase C-terminal domain-like"/>
    <property type="match status" value="1"/>
</dbReference>
<dbReference type="Proteomes" id="UP001318040">
    <property type="component" value="Chromosome 46"/>
</dbReference>
<feature type="binding site" evidence="8">
    <location>
        <position position="216"/>
    </location>
    <ligand>
        <name>beta-nicotinamide D-ribonucleotide</name>
        <dbReference type="ChEBI" id="CHEBI:14649"/>
    </ligand>
</feature>
<feature type="domain" description="Nicotinamide phosphoribosyltransferase N-terminal" evidence="10">
    <location>
        <begin position="7"/>
        <end position="113"/>
    </location>
</feature>
<dbReference type="GO" id="GO:0005615">
    <property type="term" value="C:extracellular space"/>
    <property type="evidence" value="ECO:0007669"/>
    <property type="project" value="UniProtKB-UniRule"/>
</dbReference>
<keyword evidence="2 7" id="KW-0662">Pyridine nucleotide biosynthesis</keyword>
<keyword evidence="7" id="KW-0808">Transferase</keyword>
<evidence type="ECO:0000259" key="10">
    <source>
        <dbReference type="Pfam" id="PF18127"/>
    </source>
</evidence>
<dbReference type="PANTHER" id="PTHR43816">
    <property type="entry name" value="NICOTINAMIDE PHOSPHORIBOSYLTRANSFERASE"/>
    <property type="match status" value="1"/>
</dbReference>
<dbReference type="GO" id="GO:0005634">
    <property type="term" value="C:nucleus"/>
    <property type="evidence" value="ECO:0007669"/>
    <property type="project" value="UniProtKB-SubCell"/>
</dbReference>
<dbReference type="InterPro" id="IPR036068">
    <property type="entry name" value="Nicotinate_pribotase-like_C"/>
</dbReference>
<evidence type="ECO:0000256" key="6">
    <source>
        <dbReference type="ARBA" id="ARBA00047835"/>
    </source>
</evidence>
<protein>
    <recommendedName>
        <fullName evidence="5 7">Nicotinamide phosphoribosyltransferase</fullName>
        <shortName evidence="7">NAmPRTase</shortName>
        <ecNumber evidence="4 7">2.4.2.12</ecNumber>
    </recommendedName>
</protein>
<dbReference type="Pfam" id="PF18127">
    <property type="entry name" value="NAMPT_N"/>
    <property type="match status" value="1"/>
</dbReference>
<reference evidence="12" key="1">
    <citation type="submission" date="2025-08" db="UniProtKB">
        <authorList>
            <consortium name="RefSeq"/>
        </authorList>
    </citation>
    <scope>IDENTIFICATION</scope>
    <source>
        <tissue evidence="12">Sperm</tissue>
    </source>
</reference>
<dbReference type="Gene3D" id="3.20.20.70">
    <property type="entry name" value="Aldolase class I"/>
    <property type="match status" value="1"/>
</dbReference>
<keyword evidence="7" id="KW-0539">Nucleus</keyword>
<keyword evidence="11" id="KW-1185">Reference proteome</keyword>
<keyword evidence="7" id="KW-0202">Cytokine</keyword>
<evidence type="ECO:0000256" key="5">
    <source>
        <dbReference type="ARBA" id="ARBA00035036"/>
    </source>
</evidence>
<dbReference type="CDD" id="cd01569">
    <property type="entry name" value="PBEF_like"/>
    <property type="match status" value="1"/>
</dbReference>
<evidence type="ECO:0000256" key="8">
    <source>
        <dbReference type="PIRSR" id="PIRSR005943-1"/>
    </source>
</evidence>
<feature type="binding site" evidence="8">
    <location>
        <position position="380"/>
    </location>
    <ligand>
        <name>beta-nicotinamide D-ribonucleotide</name>
        <dbReference type="ChEBI" id="CHEBI:14649"/>
    </ligand>
</feature>
<evidence type="ECO:0000313" key="11">
    <source>
        <dbReference type="Proteomes" id="UP001318040"/>
    </source>
</evidence>
<keyword evidence="7" id="KW-0964">Secreted</keyword>
<dbReference type="GO" id="GO:0005125">
    <property type="term" value="F:cytokine activity"/>
    <property type="evidence" value="ECO:0007669"/>
    <property type="project" value="UniProtKB-UniRule"/>
</dbReference>
<comment type="catalytic activity">
    <reaction evidence="6">
        <text>beta-nicotinamide D-ribonucleotide + diphosphate = 5-phospho-alpha-D-ribose 1-diphosphate + nicotinamide + H(+)</text>
        <dbReference type="Rhea" id="RHEA:16149"/>
        <dbReference type="ChEBI" id="CHEBI:14649"/>
        <dbReference type="ChEBI" id="CHEBI:15378"/>
        <dbReference type="ChEBI" id="CHEBI:17154"/>
        <dbReference type="ChEBI" id="CHEBI:33019"/>
        <dbReference type="ChEBI" id="CHEBI:58017"/>
        <dbReference type="EC" id="2.4.2.12"/>
    </reaction>
    <physiologicalReaction direction="right-to-left" evidence="6">
        <dbReference type="Rhea" id="RHEA:16151"/>
    </physiologicalReaction>
</comment>
<dbReference type="GeneID" id="116952276"/>
<dbReference type="InterPro" id="IPR041525">
    <property type="entry name" value="N/Namide_PRibTrfase"/>
</dbReference>
<feature type="domain" description="Nicotinate/nicotinamide phosphoribosyltransferase" evidence="9">
    <location>
        <begin position="186"/>
        <end position="455"/>
    </location>
</feature>
<feature type="binding site" evidence="8">
    <location>
        <position position="307"/>
    </location>
    <ligand>
        <name>diphosphate</name>
        <dbReference type="ChEBI" id="CHEBI:33019"/>
    </ligand>
</feature>
<comment type="pathway">
    <text evidence="3 7">Cofactor biosynthesis; NAD(+) biosynthesis; nicotinamide D-ribonucleotide from 5-phospho-alpha-D-ribose 1-diphosphate and nicotinamide: step 1/1.</text>
</comment>
<dbReference type="PIRSF" id="PIRSF005943">
    <property type="entry name" value="NMPRT"/>
    <property type="match status" value="1"/>
</dbReference>
<dbReference type="InterPro" id="IPR013785">
    <property type="entry name" value="Aldolase_TIM"/>
</dbReference>
<dbReference type="GO" id="GO:0005737">
    <property type="term" value="C:cytoplasm"/>
    <property type="evidence" value="ECO:0007669"/>
    <property type="project" value="UniProtKB-SubCell"/>
</dbReference>
<gene>
    <name evidence="12" type="primary">LOC116952276</name>
</gene>
<comment type="similarity">
    <text evidence="1 7">Belongs to the NAPRTase family.</text>
</comment>
<evidence type="ECO:0000256" key="1">
    <source>
        <dbReference type="ARBA" id="ARBA00010897"/>
    </source>
</evidence>
<dbReference type="Pfam" id="PF04095">
    <property type="entry name" value="NAPRTase"/>
    <property type="match status" value="1"/>
</dbReference>
<dbReference type="EC" id="2.4.2.12" evidence="4 7"/>
<feature type="binding site" evidence="8">
    <location>
        <begin position="307"/>
        <end position="309"/>
    </location>
    <ligand>
        <name>beta-nicotinamide D-ribonucleotide</name>
        <dbReference type="ChEBI" id="CHEBI:14649"/>
    </ligand>
</feature>
<evidence type="ECO:0000256" key="4">
    <source>
        <dbReference type="ARBA" id="ARBA00035024"/>
    </source>
</evidence>
<feature type="binding site" evidence="8">
    <location>
        <begin position="349"/>
        <end position="350"/>
    </location>
    <ligand>
        <name>beta-nicotinamide D-ribonucleotide</name>
        <dbReference type="ChEBI" id="CHEBI:14649"/>
    </ligand>
</feature>
<dbReference type="InterPro" id="IPR016471">
    <property type="entry name" value="Nicotinamide_PRibTrfase"/>
</dbReference>
<comment type="subcellular location">
    <subcellularLocation>
        <location evidence="7">Nucleus</location>
    </subcellularLocation>
    <subcellularLocation>
        <location evidence="7">Cytoplasm</location>
    </subcellularLocation>
    <subcellularLocation>
        <location evidence="7">Secreted</location>
    </subcellularLocation>
</comment>
<dbReference type="InterPro" id="IPR041529">
    <property type="entry name" value="DUF5598"/>
</dbReference>